<proteinExistence type="predicted"/>
<evidence type="ECO:0000313" key="1">
    <source>
        <dbReference type="EMBL" id="VGL94153.1"/>
    </source>
</evidence>
<dbReference type="AlphaFoldDB" id="A0A486QX74"/>
<reference evidence="1" key="1">
    <citation type="submission" date="2019-03" db="EMBL/GenBank/DDBJ databases">
        <authorList>
            <consortium name="Pathogen Informatics"/>
        </authorList>
    </citation>
    <scope>NUCLEOTIDE SEQUENCE</scope>
    <source>
        <strain evidence="1">5012STDY7626444</strain>
        <strain evidence="2">5012STDY7626459</strain>
    </source>
</reference>
<organism evidence="1">
    <name type="scientific">Klebsiella pneumoniae</name>
    <dbReference type="NCBI Taxonomy" id="573"/>
    <lineage>
        <taxon>Bacteria</taxon>
        <taxon>Pseudomonadati</taxon>
        <taxon>Pseudomonadota</taxon>
        <taxon>Gammaproteobacteria</taxon>
        <taxon>Enterobacterales</taxon>
        <taxon>Enterobacteriaceae</taxon>
        <taxon>Klebsiella/Raoultella group</taxon>
        <taxon>Klebsiella</taxon>
        <taxon>Klebsiella pneumoniae complex</taxon>
    </lineage>
</organism>
<sequence>MEKNIEFVNKKQSIWHYRGVMCSFKHFKYTFLTGSHGVLSIGDTIFGKFIECVALLGSTDHQIGVISLKNPTHRIEYFLFEVYRAEIMANVLCMTGRSEIIR</sequence>
<gene>
    <name evidence="1" type="ORF">SAMEA4873646_05048</name>
    <name evidence="2" type="ORF">SAMEA4873655_03323</name>
</gene>
<dbReference type="EMBL" id="CAAHDB010000010">
    <property type="protein sequence ID" value="VGM20304.1"/>
    <property type="molecule type" value="Genomic_DNA"/>
</dbReference>
<protein>
    <submittedName>
        <fullName evidence="1">Uncharacterized protein</fullName>
    </submittedName>
</protein>
<dbReference type="EMBL" id="CAAHCP010000023">
    <property type="protein sequence ID" value="VGL94153.1"/>
    <property type="molecule type" value="Genomic_DNA"/>
</dbReference>
<evidence type="ECO:0000313" key="2">
    <source>
        <dbReference type="EMBL" id="VGM20304.1"/>
    </source>
</evidence>
<name>A0A486QX74_KLEPN</name>
<accession>A0A486QX74</accession>